<reference evidence="2 3" key="1">
    <citation type="journal article" date="2016" name="Nat. Commun.">
        <title>Thousands of microbial genomes shed light on interconnected biogeochemical processes in an aquifer system.</title>
        <authorList>
            <person name="Anantharaman K."/>
            <person name="Brown C.T."/>
            <person name="Hug L.A."/>
            <person name="Sharon I."/>
            <person name="Castelle C.J."/>
            <person name="Probst A.J."/>
            <person name="Thomas B.C."/>
            <person name="Singh A."/>
            <person name="Wilkins M.J."/>
            <person name="Karaoz U."/>
            <person name="Brodie E.L."/>
            <person name="Williams K.H."/>
            <person name="Hubbard S.S."/>
            <person name="Banfield J.F."/>
        </authorList>
    </citation>
    <scope>NUCLEOTIDE SEQUENCE [LARGE SCALE GENOMIC DNA]</scope>
</reference>
<evidence type="ECO:0000256" key="1">
    <source>
        <dbReference type="SAM" id="Phobius"/>
    </source>
</evidence>
<dbReference type="InterPro" id="IPR052534">
    <property type="entry name" value="Extracell_DNA_Util/SecSys_Comp"/>
</dbReference>
<dbReference type="EMBL" id="MGFJ01000007">
    <property type="protein sequence ID" value="OGM03068.1"/>
    <property type="molecule type" value="Genomic_DNA"/>
</dbReference>
<evidence type="ECO:0000313" key="2">
    <source>
        <dbReference type="EMBL" id="OGM03068.1"/>
    </source>
</evidence>
<comment type="caution">
    <text evidence="2">The sequence shown here is derived from an EMBL/GenBank/DDBJ whole genome shotgun (WGS) entry which is preliminary data.</text>
</comment>
<sequence length="188" mass="20825">MPKRKSDDSKINLIPQKGFETTEGGRILLWLLSSFRIVVIVTEIVVMIAFLVRFGLYSQNTSLTSEVKQKQDYISSEASFEKDFRAIQTKLKIFTTIANTNNFMSNYLANISSHIPNDIVLKSVTYDQKKLSITATSPSEVSIAQFLANLQSVSELNSAAIEEIAPDVANISLLSFVISVPLSSNPTQ</sequence>
<gene>
    <name evidence="2" type="ORF">A2115_02330</name>
</gene>
<keyword evidence="1" id="KW-0812">Transmembrane</keyword>
<name>A0A1F7WLT1_9BACT</name>
<dbReference type="Proteomes" id="UP000176198">
    <property type="component" value="Unassembled WGS sequence"/>
</dbReference>
<feature type="transmembrane region" description="Helical" evidence="1">
    <location>
        <begin position="27"/>
        <end position="52"/>
    </location>
</feature>
<evidence type="ECO:0000313" key="3">
    <source>
        <dbReference type="Proteomes" id="UP000176198"/>
    </source>
</evidence>
<dbReference type="Pfam" id="PF05137">
    <property type="entry name" value="PilN"/>
    <property type="match status" value="1"/>
</dbReference>
<protein>
    <submittedName>
        <fullName evidence="2">Uncharacterized protein</fullName>
    </submittedName>
</protein>
<accession>A0A1F7WLT1</accession>
<keyword evidence="1" id="KW-1133">Transmembrane helix</keyword>
<keyword evidence="1" id="KW-0472">Membrane</keyword>
<dbReference type="STRING" id="1802471.A2115_02330"/>
<dbReference type="PANTHER" id="PTHR40278:SF1">
    <property type="entry name" value="DNA UTILIZATION PROTEIN HOFN"/>
    <property type="match status" value="1"/>
</dbReference>
<dbReference type="InterPro" id="IPR007813">
    <property type="entry name" value="PilN"/>
</dbReference>
<organism evidence="2 3">
    <name type="scientific">Candidatus Woesebacteria bacterium GWA1_41_8</name>
    <dbReference type="NCBI Taxonomy" id="1802471"/>
    <lineage>
        <taxon>Bacteria</taxon>
        <taxon>Candidatus Woeseibacteriota</taxon>
    </lineage>
</organism>
<proteinExistence type="predicted"/>
<dbReference type="AlphaFoldDB" id="A0A1F7WLT1"/>
<dbReference type="PANTHER" id="PTHR40278">
    <property type="entry name" value="DNA UTILIZATION PROTEIN HOFN"/>
    <property type="match status" value="1"/>
</dbReference>